<feature type="compositionally biased region" description="Basic residues" evidence="1">
    <location>
        <begin position="216"/>
        <end position="226"/>
    </location>
</feature>
<feature type="region of interest" description="Disordered" evidence="1">
    <location>
        <begin position="291"/>
        <end position="316"/>
    </location>
</feature>
<organism evidence="2 3">
    <name type="scientific">Orbilia brochopaga</name>
    <dbReference type="NCBI Taxonomy" id="3140254"/>
    <lineage>
        <taxon>Eukaryota</taxon>
        <taxon>Fungi</taxon>
        <taxon>Dikarya</taxon>
        <taxon>Ascomycota</taxon>
        <taxon>Pezizomycotina</taxon>
        <taxon>Orbiliomycetes</taxon>
        <taxon>Orbiliales</taxon>
        <taxon>Orbiliaceae</taxon>
        <taxon>Orbilia</taxon>
    </lineage>
</organism>
<evidence type="ECO:0000313" key="2">
    <source>
        <dbReference type="EMBL" id="KAK6352876.1"/>
    </source>
</evidence>
<protein>
    <recommendedName>
        <fullName evidence="4">Zn(2)-C6 fungal-type domain-containing protein</fullName>
    </recommendedName>
</protein>
<gene>
    <name evidence="2" type="ORF">TWF696_004877</name>
</gene>
<proteinExistence type="predicted"/>
<sequence>MEPPCSDTSTLLGQNSPNVASNTEVRISSVIHTQKWLDLSPIAEEYGDISTDSSDNKLAAAETIASPPANEALVQCCNMELKAGKSLQESGSPWRNEMEMERTALPQNDVTLVEGTHISKLPNLNTREYSAPKSVPTTCNPKIWIPQIASLEPSGDDDSYPPPTNGSCLRGIYSSTTQAPQTTTASVRSTSNTLPLPTPFIPHKPAEMAKPGPKPSAKRGRKRKNHTTATAELAKVKRVRTDPKRPAACKLCYEKHVGCERQSEDDPCRACTKRKVACEPNDVKVIKGVRRRAATTQADDHHDINTSEGRVNRRGQTGSDVLETENEEATQAGAEVIEISSRFGLGAGPGRAIDASGGDVEASPEARSENENISTQVPTEREIHAANILASLKHAEANLLDCDTCIRYFQTIREVLLAEGRSENRVKEALNQLEQLQVQFLWLARGT</sequence>
<evidence type="ECO:0008006" key="4">
    <source>
        <dbReference type="Google" id="ProtNLM"/>
    </source>
</evidence>
<evidence type="ECO:0000313" key="3">
    <source>
        <dbReference type="Proteomes" id="UP001375240"/>
    </source>
</evidence>
<comment type="caution">
    <text evidence="2">The sequence shown here is derived from an EMBL/GenBank/DDBJ whole genome shotgun (WGS) entry which is preliminary data.</text>
</comment>
<evidence type="ECO:0000256" key="1">
    <source>
        <dbReference type="SAM" id="MobiDB-lite"/>
    </source>
</evidence>
<keyword evidence="3" id="KW-1185">Reference proteome</keyword>
<feature type="region of interest" description="Disordered" evidence="1">
    <location>
        <begin position="348"/>
        <end position="374"/>
    </location>
</feature>
<accession>A0AAV9V5K6</accession>
<feature type="region of interest" description="Disordered" evidence="1">
    <location>
        <begin position="150"/>
        <end position="229"/>
    </location>
</feature>
<reference evidence="2 3" key="1">
    <citation type="submission" date="2019-10" db="EMBL/GenBank/DDBJ databases">
        <authorList>
            <person name="Palmer J.M."/>
        </authorList>
    </citation>
    <scope>NUCLEOTIDE SEQUENCE [LARGE SCALE GENOMIC DNA]</scope>
    <source>
        <strain evidence="2 3">TWF696</strain>
    </source>
</reference>
<dbReference type="AlphaFoldDB" id="A0AAV9V5K6"/>
<feature type="compositionally biased region" description="Polar residues" evidence="1">
    <location>
        <begin position="306"/>
        <end position="316"/>
    </location>
</feature>
<dbReference type="EMBL" id="JAVHNQ010000003">
    <property type="protein sequence ID" value="KAK6352876.1"/>
    <property type="molecule type" value="Genomic_DNA"/>
</dbReference>
<dbReference type="Proteomes" id="UP001375240">
    <property type="component" value="Unassembled WGS sequence"/>
</dbReference>
<name>A0AAV9V5K6_9PEZI</name>
<feature type="compositionally biased region" description="Low complexity" evidence="1">
    <location>
        <begin position="174"/>
        <end position="186"/>
    </location>
</feature>